<evidence type="ECO:0000313" key="10">
    <source>
        <dbReference type="Proteomes" id="UP000198535"/>
    </source>
</evidence>
<protein>
    <submittedName>
        <fullName evidence="9">Iron complex transport system permease protein</fullName>
    </submittedName>
</protein>
<organism evidence="9 10">
    <name type="scientific">Methanolobus profundi</name>
    <dbReference type="NCBI Taxonomy" id="487685"/>
    <lineage>
        <taxon>Archaea</taxon>
        <taxon>Methanobacteriati</taxon>
        <taxon>Methanobacteriota</taxon>
        <taxon>Stenosarchaea group</taxon>
        <taxon>Methanomicrobia</taxon>
        <taxon>Methanosarcinales</taxon>
        <taxon>Methanosarcinaceae</taxon>
        <taxon>Methanolobus</taxon>
    </lineage>
</organism>
<evidence type="ECO:0000256" key="2">
    <source>
        <dbReference type="ARBA" id="ARBA00007935"/>
    </source>
</evidence>
<evidence type="ECO:0000256" key="8">
    <source>
        <dbReference type="SAM" id="Phobius"/>
    </source>
</evidence>
<dbReference type="GO" id="GO:0022857">
    <property type="term" value="F:transmembrane transporter activity"/>
    <property type="evidence" value="ECO:0007669"/>
    <property type="project" value="InterPro"/>
</dbReference>
<gene>
    <name evidence="9" type="ORF">SAMN04488696_0650</name>
</gene>
<sequence length="366" mass="39092">MKKTEKRSLNKQIQFNGLQRTTLILFTLLIALCLFFTLDLVLGSVNIPLEETFSVLFGNIPLNDPSNIIIMDLRLPRALAAAFGGAALAVAGLLMQTLFRNPLAGPFILGISSGASLGVAIVILLFGGVSATTLPQMLRAFGFLGSATVAMAAFIGSSAVLMIVLFVSRKIESNVTILILGLMFGYITNSLVTILIHFSDPEKVKAFSEWTFGTFDIRWAEVSILVPVIILALIFSFLLTKPLNALLLGEEYATSMGMNFNRTRSYLIVITALLAGVVTAFCGPITFLGVAVPHLCRGIFVTADHRILVPGCTLLGASLALFADMIAHLPGSSLTLPLSSVTSMLGAPVIIWVILYGNKIGRGVSV</sequence>
<keyword evidence="5 8" id="KW-0812">Transmembrane</keyword>
<evidence type="ECO:0000256" key="5">
    <source>
        <dbReference type="ARBA" id="ARBA00022692"/>
    </source>
</evidence>
<feature type="transmembrane region" description="Helical" evidence="8">
    <location>
        <begin position="141"/>
        <end position="165"/>
    </location>
</feature>
<evidence type="ECO:0000256" key="6">
    <source>
        <dbReference type="ARBA" id="ARBA00022989"/>
    </source>
</evidence>
<dbReference type="InterPro" id="IPR037294">
    <property type="entry name" value="ABC_BtuC-like"/>
</dbReference>
<feature type="transmembrane region" description="Helical" evidence="8">
    <location>
        <begin position="21"/>
        <end position="42"/>
    </location>
</feature>
<dbReference type="Pfam" id="PF01032">
    <property type="entry name" value="FecCD"/>
    <property type="match status" value="1"/>
</dbReference>
<dbReference type="SUPFAM" id="SSF81345">
    <property type="entry name" value="ABC transporter involved in vitamin B12 uptake, BtuC"/>
    <property type="match status" value="1"/>
</dbReference>
<dbReference type="GO" id="GO:0033214">
    <property type="term" value="P:siderophore-iron import into cell"/>
    <property type="evidence" value="ECO:0007669"/>
    <property type="project" value="TreeGrafter"/>
</dbReference>
<dbReference type="GO" id="GO:0005886">
    <property type="term" value="C:plasma membrane"/>
    <property type="evidence" value="ECO:0007669"/>
    <property type="project" value="UniProtKB-SubCell"/>
</dbReference>
<dbReference type="InterPro" id="IPR000522">
    <property type="entry name" value="ABC_transptr_permease_BtuC"/>
</dbReference>
<dbReference type="STRING" id="487685.SAMN04488696_0650"/>
<dbReference type="EMBL" id="FOUJ01000001">
    <property type="protein sequence ID" value="SFM27040.1"/>
    <property type="molecule type" value="Genomic_DNA"/>
</dbReference>
<evidence type="ECO:0000256" key="1">
    <source>
        <dbReference type="ARBA" id="ARBA00004651"/>
    </source>
</evidence>
<comment type="subcellular location">
    <subcellularLocation>
        <location evidence="1">Cell membrane</location>
        <topology evidence="1">Multi-pass membrane protein</topology>
    </subcellularLocation>
</comment>
<keyword evidence="3" id="KW-0813">Transport</keyword>
<dbReference type="PANTHER" id="PTHR30472">
    <property type="entry name" value="FERRIC ENTEROBACTIN TRANSPORT SYSTEM PERMEASE PROTEIN"/>
    <property type="match status" value="1"/>
</dbReference>
<feature type="transmembrane region" description="Helical" evidence="8">
    <location>
        <begin position="75"/>
        <end position="95"/>
    </location>
</feature>
<comment type="similarity">
    <text evidence="2">Belongs to the binding-protein-dependent transport system permease family. FecCD subfamily.</text>
</comment>
<feature type="transmembrane region" description="Helical" evidence="8">
    <location>
        <begin position="177"/>
        <end position="199"/>
    </location>
</feature>
<keyword evidence="6 8" id="KW-1133">Transmembrane helix</keyword>
<feature type="transmembrane region" description="Helical" evidence="8">
    <location>
        <begin position="266"/>
        <end position="287"/>
    </location>
</feature>
<keyword evidence="7 8" id="KW-0472">Membrane</keyword>
<dbReference type="RefSeq" id="WP_091933071.1">
    <property type="nucleotide sequence ID" value="NZ_FOUJ01000001.1"/>
</dbReference>
<dbReference type="CDD" id="cd06550">
    <property type="entry name" value="TM_ABC_iron-siderophores_like"/>
    <property type="match status" value="1"/>
</dbReference>
<dbReference type="PANTHER" id="PTHR30472:SF41">
    <property type="entry name" value="TRANSPORT SYSTEM PERMEASE PROTEIN"/>
    <property type="match status" value="1"/>
</dbReference>
<evidence type="ECO:0000256" key="7">
    <source>
        <dbReference type="ARBA" id="ARBA00023136"/>
    </source>
</evidence>
<evidence type="ECO:0000256" key="4">
    <source>
        <dbReference type="ARBA" id="ARBA00022475"/>
    </source>
</evidence>
<dbReference type="Proteomes" id="UP000198535">
    <property type="component" value="Unassembled WGS sequence"/>
</dbReference>
<evidence type="ECO:0000313" key="9">
    <source>
        <dbReference type="EMBL" id="SFM27040.1"/>
    </source>
</evidence>
<dbReference type="AlphaFoldDB" id="A0A1I4PHD7"/>
<feature type="transmembrane region" description="Helical" evidence="8">
    <location>
        <begin position="334"/>
        <end position="355"/>
    </location>
</feature>
<dbReference type="Gene3D" id="1.10.3470.10">
    <property type="entry name" value="ABC transporter involved in vitamin B12 uptake, BtuC"/>
    <property type="match status" value="1"/>
</dbReference>
<keyword evidence="4" id="KW-1003">Cell membrane</keyword>
<reference evidence="10" key="1">
    <citation type="submission" date="2016-10" db="EMBL/GenBank/DDBJ databases">
        <authorList>
            <person name="Varghese N."/>
            <person name="Submissions S."/>
        </authorList>
    </citation>
    <scope>NUCLEOTIDE SEQUENCE [LARGE SCALE GENOMIC DNA]</scope>
    <source>
        <strain evidence="10">Mob M</strain>
    </source>
</reference>
<feature type="transmembrane region" description="Helical" evidence="8">
    <location>
        <begin position="107"/>
        <end position="129"/>
    </location>
</feature>
<dbReference type="OrthoDB" id="27848at2157"/>
<proteinExistence type="inferred from homology"/>
<feature type="transmembrane region" description="Helical" evidence="8">
    <location>
        <begin position="219"/>
        <end position="239"/>
    </location>
</feature>
<keyword evidence="10" id="KW-1185">Reference proteome</keyword>
<evidence type="ECO:0000256" key="3">
    <source>
        <dbReference type="ARBA" id="ARBA00022448"/>
    </source>
</evidence>
<accession>A0A1I4PHD7</accession>
<name>A0A1I4PHD7_9EURY</name>